<evidence type="ECO:0000313" key="3">
    <source>
        <dbReference type="Proteomes" id="UP001195483"/>
    </source>
</evidence>
<comment type="caution">
    <text evidence="2">The sequence shown here is derived from an EMBL/GenBank/DDBJ whole genome shotgun (WGS) entry which is preliminary data.</text>
</comment>
<dbReference type="Proteomes" id="UP001195483">
    <property type="component" value="Unassembled WGS sequence"/>
</dbReference>
<protein>
    <submittedName>
        <fullName evidence="2">Uncharacterized protein</fullName>
    </submittedName>
</protein>
<reference evidence="2" key="3">
    <citation type="submission" date="2023-05" db="EMBL/GenBank/DDBJ databases">
        <authorList>
            <person name="Smith C.H."/>
        </authorList>
    </citation>
    <scope>NUCLEOTIDE SEQUENCE</scope>
    <source>
        <strain evidence="2">CHS0354</strain>
        <tissue evidence="2">Mantle</tissue>
    </source>
</reference>
<accession>A0AAE0TP28</accession>
<evidence type="ECO:0000256" key="1">
    <source>
        <dbReference type="SAM" id="SignalP"/>
    </source>
</evidence>
<reference evidence="2" key="1">
    <citation type="journal article" date="2021" name="Genome Biol. Evol.">
        <title>A High-Quality Reference Genome for a Parasitic Bivalve with Doubly Uniparental Inheritance (Bivalvia: Unionida).</title>
        <authorList>
            <person name="Smith C.H."/>
        </authorList>
    </citation>
    <scope>NUCLEOTIDE SEQUENCE</scope>
    <source>
        <strain evidence="2">CHS0354</strain>
    </source>
</reference>
<reference evidence="2" key="2">
    <citation type="journal article" date="2021" name="Genome Biol. Evol.">
        <title>Developing a high-quality reference genome for a parasitic bivalve with doubly uniparental inheritance (Bivalvia: Unionida).</title>
        <authorList>
            <person name="Smith C.H."/>
        </authorList>
    </citation>
    <scope>NUCLEOTIDE SEQUENCE</scope>
    <source>
        <strain evidence="2">CHS0354</strain>
        <tissue evidence="2">Mantle</tissue>
    </source>
</reference>
<feature type="signal peptide" evidence="1">
    <location>
        <begin position="1"/>
        <end position="19"/>
    </location>
</feature>
<sequence length="92" mass="10559">MLTLWTSVLAIVLTGESIALEGIHTEDDSCDIFQEFRVWTILERMFRHESYGRHCMLQAIQELGHTFKNHSRTPPYCSCSGKYELGTYSITG</sequence>
<organism evidence="2 3">
    <name type="scientific">Potamilus streckersoni</name>
    <dbReference type="NCBI Taxonomy" id="2493646"/>
    <lineage>
        <taxon>Eukaryota</taxon>
        <taxon>Metazoa</taxon>
        <taxon>Spiralia</taxon>
        <taxon>Lophotrochozoa</taxon>
        <taxon>Mollusca</taxon>
        <taxon>Bivalvia</taxon>
        <taxon>Autobranchia</taxon>
        <taxon>Heteroconchia</taxon>
        <taxon>Palaeoheterodonta</taxon>
        <taxon>Unionida</taxon>
        <taxon>Unionoidea</taxon>
        <taxon>Unionidae</taxon>
        <taxon>Ambleminae</taxon>
        <taxon>Lampsilini</taxon>
        <taxon>Potamilus</taxon>
    </lineage>
</organism>
<gene>
    <name evidence="2" type="ORF">CHS0354_031959</name>
</gene>
<evidence type="ECO:0000313" key="2">
    <source>
        <dbReference type="EMBL" id="KAK3612368.1"/>
    </source>
</evidence>
<dbReference type="EMBL" id="JAEAOA010001901">
    <property type="protein sequence ID" value="KAK3612368.1"/>
    <property type="molecule type" value="Genomic_DNA"/>
</dbReference>
<keyword evidence="1" id="KW-0732">Signal</keyword>
<proteinExistence type="predicted"/>
<name>A0AAE0TP28_9BIVA</name>
<feature type="chain" id="PRO_5042098409" evidence="1">
    <location>
        <begin position="20"/>
        <end position="92"/>
    </location>
</feature>
<feature type="non-terminal residue" evidence="2">
    <location>
        <position position="1"/>
    </location>
</feature>
<dbReference type="AlphaFoldDB" id="A0AAE0TP28"/>
<keyword evidence="3" id="KW-1185">Reference proteome</keyword>